<comment type="caution">
    <text evidence="8">The sequence shown here is derived from an EMBL/GenBank/DDBJ whole genome shotgun (WGS) entry which is preliminary data.</text>
</comment>
<dbReference type="PRINTS" id="PR00843">
    <property type="entry name" value="GLHYDRLASE30"/>
</dbReference>
<keyword evidence="2 5" id="KW-0732">Signal</keyword>
<dbReference type="SUPFAM" id="SSF51445">
    <property type="entry name" value="(Trans)glycosidases"/>
    <property type="match status" value="1"/>
</dbReference>
<feature type="domain" description="Glycosyl hydrolase family 30 beta sandwich" evidence="7">
    <location>
        <begin position="405"/>
        <end position="463"/>
    </location>
</feature>
<feature type="signal peptide" evidence="5">
    <location>
        <begin position="1"/>
        <end position="25"/>
    </location>
</feature>
<dbReference type="InterPro" id="IPR013780">
    <property type="entry name" value="Glyco_hydro_b"/>
</dbReference>
<dbReference type="Gene3D" id="2.60.40.1180">
    <property type="entry name" value="Golgi alpha-mannosidase II"/>
    <property type="match status" value="1"/>
</dbReference>
<dbReference type="GO" id="GO:0006680">
    <property type="term" value="P:glucosylceramide catabolic process"/>
    <property type="evidence" value="ECO:0007669"/>
    <property type="project" value="TreeGrafter"/>
</dbReference>
<dbReference type="Pfam" id="PF02055">
    <property type="entry name" value="Glyco_hydro_30"/>
    <property type="match status" value="1"/>
</dbReference>
<dbReference type="OrthoDB" id="9806701at2"/>
<evidence type="ECO:0000256" key="3">
    <source>
        <dbReference type="ARBA" id="ARBA00022801"/>
    </source>
</evidence>
<dbReference type="PANTHER" id="PTHR11069:SF23">
    <property type="entry name" value="LYSOSOMAL ACID GLUCOSYLCERAMIDASE"/>
    <property type="match status" value="1"/>
</dbReference>
<name>A0A3N0DHZ2_SINP1</name>
<evidence type="ECO:0000313" key="8">
    <source>
        <dbReference type="EMBL" id="RNL75265.1"/>
    </source>
</evidence>
<dbReference type="InterPro" id="IPR017853">
    <property type="entry name" value="GH"/>
</dbReference>
<evidence type="ECO:0000256" key="5">
    <source>
        <dbReference type="SAM" id="SignalP"/>
    </source>
</evidence>
<keyword evidence="3 4" id="KW-0378">Hydrolase</keyword>
<dbReference type="AlphaFoldDB" id="A0A3N0DHZ2"/>
<dbReference type="GO" id="GO:0016020">
    <property type="term" value="C:membrane"/>
    <property type="evidence" value="ECO:0007669"/>
    <property type="project" value="GOC"/>
</dbReference>
<dbReference type="InterPro" id="IPR033453">
    <property type="entry name" value="Glyco_hydro_30_TIM-barrel"/>
</dbReference>
<dbReference type="GO" id="GO:0004348">
    <property type="term" value="F:glucosylceramidase activity"/>
    <property type="evidence" value="ECO:0007669"/>
    <property type="project" value="InterPro"/>
</dbReference>
<dbReference type="InterPro" id="IPR001139">
    <property type="entry name" value="Glyco_hydro_30"/>
</dbReference>
<accession>A0A3N0DHZ2</accession>
<proteinExistence type="inferred from homology"/>
<feature type="domain" description="Glycosyl hydrolase family 30 TIM-barrel" evidence="6">
    <location>
        <begin position="71"/>
        <end position="402"/>
    </location>
</feature>
<keyword evidence="9" id="KW-1185">Reference proteome</keyword>
<evidence type="ECO:0000256" key="1">
    <source>
        <dbReference type="ARBA" id="ARBA00005382"/>
    </source>
</evidence>
<gene>
    <name evidence="8" type="ORF">ED312_21640</name>
</gene>
<dbReference type="Proteomes" id="UP000267469">
    <property type="component" value="Unassembled WGS sequence"/>
</dbReference>
<sequence>MRTLHHAFRLLVLMLFLACTPEKKADYKAELWLTTTDKRALPEQTSVDISRDSAVDIVITVDPAKTYQTMDGFGYTLTGGSALHIHNMSATARRNLLRELFGTGKDGIGVSYLRVSIGASDLDERLWSYNDTAEGETDEELKNFSMAYDTLHLIPVLKEILEISPEIKIMGSPWSPPKWMKDNKDTRGGSLLPEYYDSYARYFVKYVEGMRDYGIRIDAVTVQNEPLHPGNNPSLLMLPEQQGEFIKDHLGPVFEGAGIDTKIIIYDHNADRPDYPISILDDPEAAKYIDGSAFHLYGGEVGALSRVHEAHPDKNLYFTEQWVGAPGDFAKEMAWHTENLIIGATRNWCKTVLEWNLAADENQDPHTDRGGCDRCLGAVTITGDQVTREPAYYIIAQASRFVPPGSVRIDSDIQGAIANVAFKTPEGKYVCILQNTGTEEQKVAVKLEHRAVPVKLGAGNIGTLVISVP</sequence>
<feature type="chain" id="PRO_5017940683" evidence="5">
    <location>
        <begin position="26"/>
        <end position="469"/>
    </location>
</feature>
<keyword evidence="4" id="KW-0326">Glycosidase</keyword>
<evidence type="ECO:0000313" key="9">
    <source>
        <dbReference type="Proteomes" id="UP000267469"/>
    </source>
</evidence>
<dbReference type="Gene3D" id="3.20.20.80">
    <property type="entry name" value="Glycosidases"/>
    <property type="match status" value="1"/>
</dbReference>
<evidence type="ECO:0000256" key="4">
    <source>
        <dbReference type="RuleBase" id="RU361188"/>
    </source>
</evidence>
<dbReference type="EMBL" id="RJTM01000169">
    <property type="protein sequence ID" value="RNL75265.1"/>
    <property type="molecule type" value="Genomic_DNA"/>
</dbReference>
<comment type="similarity">
    <text evidence="1 4">Belongs to the glycosyl hydrolase 30 family.</text>
</comment>
<organism evidence="8 9">
    <name type="scientific">Sinomicrobium pectinilyticum</name>
    <dbReference type="NCBI Taxonomy" id="1084421"/>
    <lineage>
        <taxon>Bacteria</taxon>
        <taxon>Pseudomonadati</taxon>
        <taxon>Bacteroidota</taxon>
        <taxon>Flavobacteriia</taxon>
        <taxon>Flavobacteriales</taxon>
        <taxon>Flavobacteriaceae</taxon>
        <taxon>Sinomicrobium</taxon>
    </lineage>
</organism>
<evidence type="ECO:0000259" key="6">
    <source>
        <dbReference type="Pfam" id="PF02055"/>
    </source>
</evidence>
<evidence type="ECO:0000259" key="7">
    <source>
        <dbReference type="Pfam" id="PF17189"/>
    </source>
</evidence>
<dbReference type="RefSeq" id="WP_123218109.1">
    <property type="nucleotide sequence ID" value="NZ_RJTM01000169.1"/>
</dbReference>
<protein>
    <submittedName>
        <fullName evidence="8">Glucosylceramidase</fullName>
    </submittedName>
</protein>
<reference evidence="8 9" key="1">
    <citation type="submission" date="2018-10" db="EMBL/GenBank/DDBJ databases">
        <title>Sinomicrobium pectinilyticum sp. nov., a pectinase-producing bacterium isolated from alkaline and saline soil, and emended description of the genus Sinomicrobium.</title>
        <authorList>
            <person name="Cheng B."/>
            <person name="Li C."/>
            <person name="Lai Q."/>
            <person name="Du M."/>
            <person name="Shao Z."/>
            <person name="Xu P."/>
            <person name="Yang C."/>
        </authorList>
    </citation>
    <scope>NUCLEOTIDE SEQUENCE [LARGE SCALE GENOMIC DNA]</scope>
    <source>
        <strain evidence="8 9">5DNS001</strain>
    </source>
</reference>
<evidence type="ECO:0000256" key="2">
    <source>
        <dbReference type="ARBA" id="ARBA00022729"/>
    </source>
</evidence>
<dbReference type="Pfam" id="PF17189">
    <property type="entry name" value="Glyco_hydro_30C"/>
    <property type="match status" value="1"/>
</dbReference>
<dbReference type="InterPro" id="IPR033452">
    <property type="entry name" value="GH30_C"/>
</dbReference>
<dbReference type="PANTHER" id="PTHR11069">
    <property type="entry name" value="GLUCOSYLCERAMIDASE"/>
    <property type="match status" value="1"/>
</dbReference>